<name>A0A7S2NZV0_9DINO</name>
<gene>
    <name evidence="3" type="ORF">BRAN1462_LOCUS27537</name>
</gene>
<dbReference type="EMBL" id="HBGW01043442">
    <property type="protein sequence ID" value="CAD9568927.1"/>
    <property type="molecule type" value="Transcribed_RNA"/>
</dbReference>
<sequence length="286" mass="32060">MVFRQRAARGVDERFAGRVELGCGHTACAYRARDTERGIDVVLKVASLQFVDVETSRGWLESECLALKSLQASSDGTEASERRSGRIIQCYEDHTKESTPFIVLESWGTQTLERYFRAWVGSEKRMPARIAQSLWTQIQEGLAYMSDRSHTCQWIHGDLHFKNIMVDTSNQDEPTLKIIDFGLASTEQEGDEERQPCKDAQTVAQTWRSWFEVKPHHVGLDPADTKEKSTNMFGLLEACAGDPSLCPAPANWLTTAMALEGTADVRPPPSTRVFQSPLEKAGYCPK</sequence>
<evidence type="ECO:0000256" key="1">
    <source>
        <dbReference type="PROSITE-ProRule" id="PRU10141"/>
    </source>
</evidence>
<proteinExistence type="predicted"/>
<dbReference type="PROSITE" id="PS50011">
    <property type="entry name" value="PROTEIN_KINASE_DOM"/>
    <property type="match status" value="1"/>
</dbReference>
<dbReference type="PROSITE" id="PS00107">
    <property type="entry name" value="PROTEIN_KINASE_ATP"/>
    <property type="match status" value="1"/>
</dbReference>
<protein>
    <recommendedName>
        <fullName evidence="2">Protein kinase domain-containing protein</fullName>
    </recommendedName>
</protein>
<dbReference type="Pfam" id="PF00069">
    <property type="entry name" value="Pkinase"/>
    <property type="match status" value="1"/>
</dbReference>
<dbReference type="GO" id="GO:0004672">
    <property type="term" value="F:protein kinase activity"/>
    <property type="evidence" value="ECO:0007669"/>
    <property type="project" value="InterPro"/>
</dbReference>
<dbReference type="AlphaFoldDB" id="A0A7S2NZV0"/>
<dbReference type="SMART" id="SM00220">
    <property type="entry name" value="S_TKc"/>
    <property type="match status" value="1"/>
</dbReference>
<reference evidence="3" key="1">
    <citation type="submission" date="2021-01" db="EMBL/GenBank/DDBJ databases">
        <authorList>
            <person name="Corre E."/>
            <person name="Pelletier E."/>
            <person name="Niang G."/>
            <person name="Scheremetjew M."/>
            <person name="Finn R."/>
            <person name="Kale V."/>
            <person name="Holt S."/>
            <person name="Cochrane G."/>
            <person name="Meng A."/>
            <person name="Brown T."/>
            <person name="Cohen L."/>
        </authorList>
    </citation>
    <scope>NUCLEOTIDE SEQUENCE</scope>
    <source>
        <strain evidence="3">RCC3387</strain>
    </source>
</reference>
<dbReference type="InterPro" id="IPR017441">
    <property type="entry name" value="Protein_kinase_ATP_BS"/>
</dbReference>
<dbReference type="PANTHER" id="PTHR48011:SF18">
    <property type="entry name" value="MITOGEN-ACTIVATED PROTEIN KINASE KINASE KINASE 19-RELATED"/>
    <property type="match status" value="1"/>
</dbReference>
<keyword evidence="1" id="KW-0547">Nucleotide-binding</keyword>
<dbReference type="SUPFAM" id="SSF56112">
    <property type="entry name" value="Protein kinase-like (PK-like)"/>
    <property type="match status" value="1"/>
</dbReference>
<accession>A0A7S2NZV0</accession>
<dbReference type="GO" id="GO:0007165">
    <property type="term" value="P:signal transduction"/>
    <property type="evidence" value="ECO:0007669"/>
    <property type="project" value="TreeGrafter"/>
</dbReference>
<organism evidence="3">
    <name type="scientific">Zooxanthella nutricula</name>
    <dbReference type="NCBI Taxonomy" id="1333877"/>
    <lineage>
        <taxon>Eukaryota</taxon>
        <taxon>Sar</taxon>
        <taxon>Alveolata</taxon>
        <taxon>Dinophyceae</taxon>
        <taxon>Peridiniales</taxon>
        <taxon>Peridiniales incertae sedis</taxon>
        <taxon>Zooxanthella</taxon>
    </lineage>
</organism>
<evidence type="ECO:0000313" key="3">
    <source>
        <dbReference type="EMBL" id="CAD9568927.1"/>
    </source>
</evidence>
<dbReference type="PANTHER" id="PTHR48011">
    <property type="entry name" value="CCR4-NOT TRANSCRIPTIONAL COMPLEX SUBUNIT CAF120-RELATED"/>
    <property type="match status" value="1"/>
</dbReference>
<feature type="domain" description="Protein kinase" evidence="2">
    <location>
        <begin position="15"/>
        <end position="286"/>
    </location>
</feature>
<dbReference type="InterPro" id="IPR000719">
    <property type="entry name" value="Prot_kinase_dom"/>
</dbReference>
<dbReference type="Gene3D" id="1.10.510.10">
    <property type="entry name" value="Transferase(Phosphotransferase) domain 1"/>
    <property type="match status" value="1"/>
</dbReference>
<feature type="binding site" evidence="1">
    <location>
        <position position="44"/>
    </location>
    <ligand>
        <name>ATP</name>
        <dbReference type="ChEBI" id="CHEBI:30616"/>
    </ligand>
</feature>
<evidence type="ECO:0000259" key="2">
    <source>
        <dbReference type="PROSITE" id="PS50011"/>
    </source>
</evidence>
<dbReference type="GO" id="GO:0005524">
    <property type="term" value="F:ATP binding"/>
    <property type="evidence" value="ECO:0007669"/>
    <property type="project" value="UniProtKB-UniRule"/>
</dbReference>
<keyword evidence="1" id="KW-0067">ATP-binding</keyword>
<dbReference type="InterPro" id="IPR011009">
    <property type="entry name" value="Kinase-like_dom_sf"/>
</dbReference>
<dbReference type="InterPro" id="IPR052751">
    <property type="entry name" value="Plant_MAPKKK"/>
</dbReference>